<accession>A0A0R2KW91</accession>
<evidence type="ECO:0000256" key="2">
    <source>
        <dbReference type="ARBA" id="ARBA00022833"/>
    </source>
</evidence>
<dbReference type="STRING" id="348151.IV55_GL000967"/>
<feature type="disulfide bond" description="Redox-active" evidence="6">
    <location>
        <begin position="238"/>
        <end position="240"/>
    </location>
</feature>
<proteinExistence type="inferred from homology"/>
<dbReference type="AlphaFoldDB" id="A0A0R2KW91"/>
<gene>
    <name evidence="6 7" type="primary">hslO</name>
    <name evidence="8" type="ORF">IV55_GL000967</name>
    <name evidence="7" type="ORF">LSI01_12420</name>
</gene>
<dbReference type="PIRSF" id="PIRSF005261">
    <property type="entry name" value="Heat_shock_Hsp33"/>
    <property type="match status" value="1"/>
</dbReference>
<dbReference type="GO" id="GO:0051082">
    <property type="term" value="F:unfolded protein binding"/>
    <property type="evidence" value="ECO:0007669"/>
    <property type="project" value="UniProtKB-UniRule"/>
</dbReference>
<keyword evidence="4 6" id="KW-0143">Chaperone</keyword>
<dbReference type="CDD" id="cd00498">
    <property type="entry name" value="Hsp33"/>
    <property type="match status" value="1"/>
</dbReference>
<dbReference type="InterPro" id="IPR000397">
    <property type="entry name" value="Heat_shock_Hsp33"/>
</dbReference>
<sequence length="294" mass="31191">MADYLVKSIIDDGNFRAYAVDATGVVAEAQRRHDTWSASSAALGRTLTATLLLSTSMMKGQESMTVKVQGDGPAKGIVVDADAHGHVKGYIVEPHVHLPLNDQGHIDVSGAVGKAGALSVTKNLGLDKPYTGQVGLVSGEIGDDFTYYLAQSEQIPSAVGVSVFVENDNSIGVAGGFMIQVLPGASDAAITELETKLKEMPLVSQLLRDGKTPEDMLNDLFGADRVKILEKVPVAFQCDCSKEKFATDLASLPDKDINEMIAEDHGAEAVCRFCGNKYAFSEADLNDILASKNA</sequence>
<evidence type="ECO:0000256" key="3">
    <source>
        <dbReference type="ARBA" id="ARBA00023157"/>
    </source>
</evidence>
<dbReference type="GO" id="GO:0005737">
    <property type="term" value="C:cytoplasm"/>
    <property type="evidence" value="ECO:0007669"/>
    <property type="project" value="UniProtKB-SubCell"/>
</dbReference>
<reference evidence="7 10" key="2">
    <citation type="submission" date="2019-07" db="EMBL/GenBank/DDBJ databases">
        <title>Whole genome shotgun sequence of Lactobacillus siliginis NBRC 101315.</title>
        <authorList>
            <person name="Hosoyama A."/>
            <person name="Uohara A."/>
            <person name="Ohji S."/>
            <person name="Ichikawa N."/>
        </authorList>
    </citation>
    <scope>NUCLEOTIDE SEQUENCE [LARGE SCALE GENOMIC DNA]</scope>
    <source>
        <strain evidence="7 10">NBRC 101315</strain>
    </source>
</reference>
<dbReference type="Pfam" id="PF01430">
    <property type="entry name" value="HSP33"/>
    <property type="match status" value="1"/>
</dbReference>
<reference evidence="8 9" key="1">
    <citation type="journal article" date="2015" name="Genome Announc.">
        <title>Expanding the biotechnology potential of lactobacilli through comparative genomics of 213 strains and associated genera.</title>
        <authorList>
            <person name="Sun Z."/>
            <person name="Harris H.M."/>
            <person name="McCann A."/>
            <person name="Guo C."/>
            <person name="Argimon S."/>
            <person name="Zhang W."/>
            <person name="Yang X."/>
            <person name="Jeffery I.B."/>
            <person name="Cooney J.C."/>
            <person name="Kagawa T.F."/>
            <person name="Liu W."/>
            <person name="Song Y."/>
            <person name="Salvetti E."/>
            <person name="Wrobel A."/>
            <person name="Rasinkangas P."/>
            <person name="Parkhill J."/>
            <person name="Rea M.C."/>
            <person name="O'Sullivan O."/>
            <person name="Ritari J."/>
            <person name="Douillard F.P."/>
            <person name="Paul Ross R."/>
            <person name="Yang R."/>
            <person name="Briner A.E."/>
            <person name="Felis G.E."/>
            <person name="de Vos W.M."/>
            <person name="Barrangou R."/>
            <person name="Klaenhammer T.R."/>
            <person name="Caufield P.W."/>
            <person name="Cui Y."/>
            <person name="Zhang H."/>
            <person name="O'Toole P.W."/>
        </authorList>
    </citation>
    <scope>NUCLEOTIDE SEQUENCE [LARGE SCALE GENOMIC DNA]</scope>
    <source>
        <strain evidence="8 9">DSM 22696</strain>
    </source>
</reference>
<comment type="similarity">
    <text evidence="6">Belongs to the HSP33 family.</text>
</comment>
<dbReference type="PATRIC" id="fig|348151.3.peg.992"/>
<keyword evidence="2 6" id="KW-0862">Zinc</keyword>
<dbReference type="SUPFAM" id="SSF64397">
    <property type="entry name" value="Hsp33 domain"/>
    <property type="match status" value="1"/>
</dbReference>
<dbReference type="GO" id="GO:0042026">
    <property type="term" value="P:protein refolding"/>
    <property type="evidence" value="ECO:0007669"/>
    <property type="project" value="TreeGrafter"/>
</dbReference>
<evidence type="ECO:0000313" key="8">
    <source>
        <dbReference type="EMBL" id="KRN93777.1"/>
    </source>
</evidence>
<dbReference type="EMBL" id="BJUD01000024">
    <property type="protein sequence ID" value="GEK28931.1"/>
    <property type="molecule type" value="Genomic_DNA"/>
</dbReference>
<keyword evidence="8" id="KW-0346">Stress response</keyword>
<dbReference type="NCBIfam" id="NF001033">
    <property type="entry name" value="PRK00114.1"/>
    <property type="match status" value="1"/>
</dbReference>
<dbReference type="Gene3D" id="3.55.30.10">
    <property type="entry name" value="Hsp33 domain"/>
    <property type="match status" value="1"/>
</dbReference>
<keyword evidence="5 6" id="KW-0676">Redox-active center</keyword>
<protein>
    <recommendedName>
        <fullName evidence="6">33 kDa chaperonin</fullName>
    </recommendedName>
    <alternativeName>
        <fullName evidence="6">Heat shock protein 33 homolog</fullName>
        <shortName evidence="6">HSP33</shortName>
    </alternativeName>
</protein>
<dbReference type="SUPFAM" id="SSF118352">
    <property type="entry name" value="HSP33 redox switch-like"/>
    <property type="match status" value="1"/>
</dbReference>
<comment type="caution">
    <text evidence="8">The sequence shown here is derived from an EMBL/GenBank/DDBJ whole genome shotgun (WGS) entry which is preliminary data.</text>
</comment>
<evidence type="ECO:0000256" key="1">
    <source>
        <dbReference type="ARBA" id="ARBA00022490"/>
    </source>
</evidence>
<evidence type="ECO:0000313" key="7">
    <source>
        <dbReference type="EMBL" id="GEK28931.1"/>
    </source>
</evidence>
<dbReference type="InterPro" id="IPR016153">
    <property type="entry name" value="Heat_shock_Hsp33_N"/>
</dbReference>
<dbReference type="PANTHER" id="PTHR30111">
    <property type="entry name" value="33 KDA CHAPERONIN"/>
    <property type="match status" value="1"/>
</dbReference>
<dbReference type="OrthoDB" id="9776534at2"/>
<keyword evidence="3 6" id="KW-1015">Disulfide bond</keyword>
<name>A0A0R2KW91_9LACO</name>
<comment type="PTM">
    <text evidence="6">Under oxidizing conditions two disulfide bonds are formed involving the reactive cysteines. Under reducing conditions zinc is bound to the reactive cysteines and the protein is inactive.</text>
</comment>
<comment type="subcellular location">
    <subcellularLocation>
        <location evidence="6">Cytoplasm</location>
    </subcellularLocation>
</comment>
<keyword evidence="1 6" id="KW-0963">Cytoplasm</keyword>
<evidence type="ECO:0000256" key="6">
    <source>
        <dbReference type="HAMAP-Rule" id="MF_00117"/>
    </source>
</evidence>
<organism evidence="8 9">
    <name type="scientific">Furfurilactobacillus siliginis</name>
    <dbReference type="NCBI Taxonomy" id="348151"/>
    <lineage>
        <taxon>Bacteria</taxon>
        <taxon>Bacillati</taxon>
        <taxon>Bacillota</taxon>
        <taxon>Bacilli</taxon>
        <taxon>Lactobacillales</taxon>
        <taxon>Lactobacillaceae</taxon>
        <taxon>Furfurilactobacillus</taxon>
    </lineage>
</organism>
<keyword evidence="9" id="KW-1185">Reference proteome</keyword>
<dbReference type="GO" id="GO:0044183">
    <property type="term" value="F:protein folding chaperone"/>
    <property type="evidence" value="ECO:0007669"/>
    <property type="project" value="TreeGrafter"/>
</dbReference>
<dbReference type="RefSeq" id="WP_057811624.1">
    <property type="nucleotide sequence ID" value="NZ_BJUD01000024.1"/>
</dbReference>
<dbReference type="InterPro" id="IPR016154">
    <property type="entry name" value="Heat_shock_Hsp33_C"/>
</dbReference>
<evidence type="ECO:0000256" key="5">
    <source>
        <dbReference type="ARBA" id="ARBA00023284"/>
    </source>
</evidence>
<dbReference type="EMBL" id="JQCB01000020">
    <property type="protein sequence ID" value="KRN93777.1"/>
    <property type="molecule type" value="Genomic_DNA"/>
</dbReference>
<dbReference type="Gene3D" id="3.90.1280.10">
    <property type="entry name" value="HSP33 redox switch-like"/>
    <property type="match status" value="1"/>
</dbReference>
<evidence type="ECO:0000313" key="9">
    <source>
        <dbReference type="Proteomes" id="UP000051139"/>
    </source>
</evidence>
<feature type="disulfide bond" description="Redox-active" evidence="6">
    <location>
        <begin position="271"/>
        <end position="274"/>
    </location>
</feature>
<dbReference type="Proteomes" id="UP000321429">
    <property type="component" value="Unassembled WGS sequence"/>
</dbReference>
<comment type="function">
    <text evidence="6">Redox regulated molecular chaperone. Protects both thermally unfolding and oxidatively damaged proteins from irreversible aggregation. Plays an important role in the bacterial defense system toward oxidative stress.</text>
</comment>
<dbReference type="Proteomes" id="UP000051139">
    <property type="component" value="Unassembled WGS sequence"/>
</dbReference>
<dbReference type="PANTHER" id="PTHR30111:SF1">
    <property type="entry name" value="33 KDA CHAPERONIN"/>
    <property type="match status" value="1"/>
</dbReference>
<dbReference type="HAMAP" id="MF_00117">
    <property type="entry name" value="HslO"/>
    <property type="match status" value="1"/>
</dbReference>
<evidence type="ECO:0000256" key="4">
    <source>
        <dbReference type="ARBA" id="ARBA00023186"/>
    </source>
</evidence>
<evidence type="ECO:0000313" key="10">
    <source>
        <dbReference type="Proteomes" id="UP000321429"/>
    </source>
</evidence>